<dbReference type="InterPro" id="IPR053790">
    <property type="entry name" value="P5CR-like_CS"/>
</dbReference>
<feature type="domain" description="Pyrroline-5-carboxylate reductase dimerisation" evidence="9">
    <location>
        <begin position="160"/>
        <end position="263"/>
    </location>
</feature>
<sequence>MKKIGFIGAGNMAQAMIQGILNAQLCKPEELYVYNHRYAPTLEKVVHTYQVTPQLDIETFLKKVEIIILAVKPPIVPQIIQKMQPYLTQSQLIVSIAAGVTIAQIQAVIENPVIRVMPNTPAMVGEGMSSISPSVEVTAEDLQEVATILDSFGKSEVVPESLMNAVVGVSGSAPAYVFLFIEALADGAVAEGMPRKQAYEFAAQTVLGSAKMVLETGKHPGELKDMVCSPGGTTIAAVQALEESQFRAAAIRAVRTAAQKNSDMS</sequence>
<comment type="similarity">
    <text evidence="1 5 7">Belongs to the pyrroline-5-carboxylate reductase family.</text>
</comment>
<dbReference type="InterPro" id="IPR028939">
    <property type="entry name" value="P5C_Rdtase_cat_N"/>
</dbReference>
<keyword evidence="2 5" id="KW-0641">Proline biosynthesis</keyword>
<dbReference type="InterPro" id="IPR036291">
    <property type="entry name" value="NAD(P)-bd_dom_sf"/>
</dbReference>
<dbReference type="InterPro" id="IPR029036">
    <property type="entry name" value="P5CR_dimer"/>
</dbReference>
<dbReference type="Pfam" id="PF14748">
    <property type="entry name" value="P5CR_dimer"/>
    <property type="match status" value="1"/>
</dbReference>
<keyword evidence="5 7" id="KW-0028">Amino-acid biosynthesis</keyword>
<keyword evidence="3 5" id="KW-0521">NADP</keyword>
<evidence type="ECO:0000256" key="3">
    <source>
        <dbReference type="ARBA" id="ARBA00022857"/>
    </source>
</evidence>
<evidence type="ECO:0000259" key="9">
    <source>
        <dbReference type="Pfam" id="PF14748"/>
    </source>
</evidence>
<evidence type="ECO:0000256" key="7">
    <source>
        <dbReference type="RuleBase" id="RU003903"/>
    </source>
</evidence>
<dbReference type="SUPFAM" id="SSF51735">
    <property type="entry name" value="NAD(P)-binding Rossmann-fold domains"/>
    <property type="match status" value="1"/>
</dbReference>
<protein>
    <recommendedName>
        <fullName evidence="5 6">Pyrroline-5-carboxylate reductase</fullName>
        <shortName evidence="5">P5C reductase</shortName>
        <shortName evidence="5">P5CR</shortName>
        <ecNumber evidence="5 6">1.5.1.2</ecNumber>
    </recommendedName>
    <alternativeName>
        <fullName evidence="5">PCA reductase</fullName>
    </alternativeName>
</protein>
<dbReference type="HAMAP" id="MF_01925">
    <property type="entry name" value="P5C_reductase"/>
    <property type="match status" value="1"/>
</dbReference>
<dbReference type="InterPro" id="IPR000304">
    <property type="entry name" value="Pyrroline-COOH_reductase"/>
</dbReference>
<proteinExistence type="inferred from homology"/>
<dbReference type="SUPFAM" id="SSF48179">
    <property type="entry name" value="6-phosphogluconate dehydrogenase C-terminal domain-like"/>
    <property type="match status" value="1"/>
</dbReference>
<dbReference type="Proteomes" id="UP001597427">
    <property type="component" value="Unassembled WGS sequence"/>
</dbReference>
<comment type="function">
    <text evidence="5">Catalyzes the reduction of 1-pyrroline-5-carboxylate (PCA) to L-proline.</text>
</comment>
<name>A0ABW5TMG1_9ENTE</name>
<evidence type="ECO:0000256" key="4">
    <source>
        <dbReference type="ARBA" id="ARBA00023002"/>
    </source>
</evidence>
<accession>A0ABW5TMG1</accession>
<dbReference type="RefSeq" id="WP_379982705.1">
    <property type="nucleotide sequence ID" value="NZ_JBHUMO010000071.1"/>
</dbReference>
<feature type="domain" description="Pyrroline-5-carboxylate reductase catalytic N-terminal" evidence="8">
    <location>
        <begin position="3"/>
        <end position="99"/>
    </location>
</feature>
<dbReference type="EMBL" id="JBHUMO010000071">
    <property type="protein sequence ID" value="MFD2729915.1"/>
    <property type="molecule type" value="Genomic_DNA"/>
</dbReference>
<evidence type="ECO:0000256" key="5">
    <source>
        <dbReference type="HAMAP-Rule" id="MF_01925"/>
    </source>
</evidence>
<dbReference type="Pfam" id="PF03807">
    <property type="entry name" value="F420_oxidored"/>
    <property type="match status" value="1"/>
</dbReference>
<comment type="subcellular location">
    <subcellularLocation>
        <location evidence="5">Cytoplasm</location>
    </subcellularLocation>
</comment>
<reference evidence="11" key="1">
    <citation type="journal article" date="2019" name="Int. J. Syst. Evol. Microbiol.">
        <title>The Global Catalogue of Microorganisms (GCM) 10K type strain sequencing project: providing services to taxonomists for standard genome sequencing and annotation.</title>
        <authorList>
            <consortium name="The Broad Institute Genomics Platform"/>
            <consortium name="The Broad Institute Genome Sequencing Center for Infectious Disease"/>
            <person name="Wu L."/>
            <person name="Ma J."/>
        </authorList>
    </citation>
    <scope>NUCLEOTIDE SEQUENCE [LARGE SCALE GENOMIC DNA]</scope>
    <source>
        <strain evidence="11">TISTR 932</strain>
    </source>
</reference>
<evidence type="ECO:0000256" key="6">
    <source>
        <dbReference type="NCBIfam" id="TIGR00112"/>
    </source>
</evidence>
<comment type="catalytic activity">
    <reaction evidence="5 7">
        <text>L-proline + NADP(+) = (S)-1-pyrroline-5-carboxylate + NADPH + 2 H(+)</text>
        <dbReference type="Rhea" id="RHEA:14109"/>
        <dbReference type="ChEBI" id="CHEBI:15378"/>
        <dbReference type="ChEBI" id="CHEBI:17388"/>
        <dbReference type="ChEBI" id="CHEBI:57783"/>
        <dbReference type="ChEBI" id="CHEBI:58349"/>
        <dbReference type="ChEBI" id="CHEBI:60039"/>
        <dbReference type="EC" id="1.5.1.2"/>
    </reaction>
</comment>
<gene>
    <name evidence="5 10" type="primary">proC</name>
    <name evidence="10" type="ORF">ACFSR0_11075</name>
</gene>
<keyword evidence="11" id="KW-1185">Reference proteome</keyword>
<evidence type="ECO:0000313" key="11">
    <source>
        <dbReference type="Proteomes" id="UP001597427"/>
    </source>
</evidence>
<evidence type="ECO:0000313" key="10">
    <source>
        <dbReference type="EMBL" id="MFD2729915.1"/>
    </source>
</evidence>
<organism evidence="10 11">
    <name type="scientific">Enterococcus camelliae</name>
    <dbReference type="NCBI Taxonomy" id="453959"/>
    <lineage>
        <taxon>Bacteria</taxon>
        <taxon>Bacillati</taxon>
        <taxon>Bacillota</taxon>
        <taxon>Bacilli</taxon>
        <taxon>Lactobacillales</taxon>
        <taxon>Enterococcaceae</taxon>
        <taxon>Enterococcus</taxon>
    </lineage>
</organism>
<evidence type="ECO:0000256" key="1">
    <source>
        <dbReference type="ARBA" id="ARBA00005525"/>
    </source>
</evidence>
<dbReference type="PIRSF" id="PIRSF000193">
    <property type="entry name" value="Pyrrol-5-carb_rd"/>
    <property type="match status" value="1"/>
</dbReference>
<dbReference type="PANTHER" id="PTHR11645:SF0">
    <property type="entry name" value="PYRROLINE-5-CARBOXYLATE REDUCTASE 3"/>
    <property type="match status" value="1"/>
</dbReference>
<dbReference type="EC" id="1.5.1.2" evidence="5 6"/>
<comment type="catalytic activity">
    <reaction evidence="5">
        <text>L-proline + NAD(+) = (S)-1-pyrroline-5-carboxylate + NADH + 2 H(+)</text>
        <dbReference type="Rhea" id="RHEA:14105"/>
        <dbReference type="ChEBI" id="CHEBI:15378"/>
        <dbReference type="ChEBI" id="CHEBI:17388"/>
        <dbReference type="ChEBI" id="CHEBI:57540"/>
        <dbReference type="ChEBI" id="CHEBI:57945"/>
        <dbReference type="ChEBI" id="CHEBI:60039"/>
        <dbReference type="EC" id="1.5.1.2"/>
    </reaction>
</comment>
<dbReference type="NCBIfam" id="TIGR00112">
    <property type="entry name" value="proC"/>
    <property type="match status" value="1"/>
</dbReference>
<evidence type="ECO:0000259" key="8">
    <source>
        <dbReference type="Pfam" id="PF03807"/>
    </source>
</evidence>
<dbReference type="PANTHER" id="PTHR11645">
    <property type="entry name" value="PYRROLINE-5-CARBOXYLATE REDUCTASE"/>
    <property type="match status" value="1"/>
</dbReference>
<comment type="pathway">
    <text evidence="5 7">Amino-acid biosynthesis; L-proline biosynthesis; L-proline from L-glutamate 5-semialdehyde: step 1/1.</text>
</comment>
<keyword evidence="5" id="KW-0963">Cytoplasm</keyword>
<keyword evidence="4 5" id="KW-0560">Oxidoreductase</keyword>
<dbReference type="Gene3D" id="1.10.3730.10">
    <property type="entry name" value="ProC C-terminal domain-like"/>
    <property type="match status" value="1"/>
</dbReference>
<evidence type="ECO:0000256" key="2">
    <source>
        <dbReference type="ARBA" id="ARBA00022650"/>
    </source>
</evidence>
<comment type="caution">
    <text evidence="10">The sequence shown here is derived from an EMBL/GenBank/DDBJ whole genome shotgun (WGS) entry which is preliminary data.</text>
</comment>
<dbReference type="PROSITE" id="PS00521">
    <property type="entry name" value="P5CR"/>
    <property type="match status" value="1"/>
</dbReference>
<dbReference type="InterPro" id="IPR008927">
    <property type="entry name" value="6-PGluconate_DH-like_C_sf"/>
</dbReference>
<dbReference type="Gene3D" id="3.40.50.720">
    <property type="entry name" value="NAD(P)-binding Rossmann-like Domain"/>
    <property type="match status" value="1"/>
</dbReference>
<dbReference type="GO" id="GO:0004735">
    <property type="term" value="F:pyrroline-5-carboxylate reductase activity"/>
    <property type="evidence" value="ECO:0007669"/>
    <property type="project" value="UniProtKB-EC"/>
</dbReference>